<comment type="similarity">
    <text evidence="2">Belongs to the ABC transporter superfamily.</text>
</comment>
<gene>
    <name evidence="8" type="ORF">N868_03780</name>
</gene>
<reference evidence="8 9" key="1">
    <citation type="submission" date="2013-08" db="EMBL/GenBank/DDBJ databases">
        <title>Genome sequencing of Cellulomonas carbonis T26.</title>
        <authorList>
            <person name="Chen F."/>
            <person name="Li Y."/>
            <person name="Wang G."/>
        </authorList>
    </citation>
    <scope>NUCLEOTIDE SEQUENCE [LARGE SCALE GENOMIC DNA]</scope>
    <source>
        <strain evidence="8 9">T26</strain>
    </source>
</reference>
<keyword evidence="3" id="KW-0813">Transport</keyword>
<dbReference type="GO" id="GO:0016887">
    <property type="term" value="F:ATP hydrolysis activity"/>
    <property type="evidence" value="ECO:0007669"/>
    <property type="project" value="InterPro"/>
</dbReference>
<evidence type="ECO:0000259" key="7">
    <source>
        <dbReference type="Pfam" id="PF00005"/>
    </source>
</evidence>
<evidence type="ECO:0000313" key="8">
    <source>
        <dbReference type="EMBL" id="KGM09112.1"/>
    </source>
</evidence>
<sequence length="140" mass="14652">MSVLLRLAGVRRAFGDLVAVDDLDLDVREREVHALVGLNGAGKSTVMRLALGMLAPDRGTATVSSGSGPVAAWRAPAETWRGVGHLVEAPFAYPELTVTEAVVAAARLRGLGRAEARAAAEMAVEALGLAPWARRRTGTL</sequence>
<dbReference type="InterPro" id="IPR027417">
    <property type="entry name" value="P-loop_NTPase"/>
</dbReference>
<feature type="domain" description="ABC transporter" evidence="7">
    <location>
        <begin position="21"/>
        <end position="137"/>
    </location>
</feature>
<organism evidence="8 9">
    <name type="scientific">Cellulomonas carbonis T26</name>
    <dbReference type="NCBI Taxonomy" id="947969"/>
    <lineage>
        <taxon>Bacteria</taxon>
        <taxon>Bacillati</taxon>
        <taxon>Actinomycetota</taxon>
        <taxon>Actinomycetes</taxon>
        <taxon>Micrococcales</taxon>
        <taxon>Cellulomonadaceae</taxon>
        <taxon>Cellulomonas</taxon>
    </lineage>
</organism>
<dbReference type="PANTHER" id="PTHR42711:SF5">
    <property type="entry name" value="ABC TRANSPORTER ATP-BINDING PROTEIN NATA"/>
    <property type="match status" value="1"/>
</dbReference>
<evidence type="ECO:0000256" key="2">
    <source>
        <dbReference type="ARBA" id="ARBA00005417"/>
    </source>
</evidence>
<dbReference type="SUPFAM" id="SSF52540">
    <property type="entry name" value="P-loop containing nucleoside triphosphate hydrolases"/>
    <property type="match status" value="1"/>
</dbReference>
<evidence type="ECO:0000313" key="9">
    <source>
        <dbReference type="Proteomes" id="UP000029839"/>
    </source>
</evidence>
<accession>A0A0A0BN61</accession>
<comment type="subcellular location">
    <subcellularLocation>
        <location evidence="1">Cell membrane</location>
        <topology evidence="1">Peripheral membrane protein</topology>
    </subcellularLocation>
</comment>
<keyword evidence="6" id="KW-0046">Antibiotic resistance</keyword>
<comment type="caution">
    <text evidence="8">The sequence shown here is derived from an EMBL/GenBank/DDBJ whole genome shotgun (WGS) entry which is preliminary data.</text>
</comment>
<dbReference type="GO" id="GO:0005524">
    <property type="term" value="F:ATP binding"/>
    <property type="evidence" value="ECO:0007669"/>
    <property type="project" value="UniProtKB-KW"/>
</dbReference>
<dbReference type="RefSeq" id="WP_043609316.1">
    <property type="nucleotide sequence ID" value="NZ_AXCY01000121.1"/>
</dbReference>
<name>A0A0A0BN61_9CELL</name>
<dbReference type="EMBL" id="AXCY01000121">
    <property type="protein sequence ID" value="KGM09112.1"/>
    <property type="molecule type" value="Genomic_DNA"/>
</dbReference>
<dbReference type="Gene3D" id="3.40.50.300">
    <property type="entry name" value="P-loop containing nucleotide triphosphate hydrolases"/>
    <property type="match status" value="1"/>
</dbReference>
<evidence type="ECO:0000256" key="1">
    <source>
        <dbReference type="ARBA" id="ARBA00004202"/>
    </source>
</evidence>
<dbReference type="Proteomes" id="UP000029839">
    <property type="component" value="Unassembled WGS sequence"/>
</dbReference>
<protein>
    <submittedName>
        <fullName evidence="8">ABC transporter</fullName>
    </submittedName>
</protein>
<keyword evidence="5" id="KW-0067">ATP-binding</keyword>
<dbReference type="PANTHER" id="PTHR42711">
    <property type="entry name" value="ABC TRANSPORTER ATP-BINDING PROTEIN"/>
    <property type="match status" value="1"/>
</dbReference>
<evidence type="ECO:0000256" key="4">
    <source>
        <dbReference type="ARBA" id="ARBA00022741"/>
    </source>
</evidence>
<dbReference type="InterPro" id="IPR003439">
    <property type="entry name" value="ABC_transporter-like_ATP-bd"/>
</dbReference>
<proteinExistence type="inferred from homology"/>
<dbReference type="Pfam" id="PF00005">
    <property type="entry name" value="ABC_tran"/>
    <property type="match status" value="1"/>
</dbReference>
<evidence type="ECO:0000256" key="5">
    <source>
        <dbReference type="ARBA" id="ARBA00022840"/>
    </source>
</evidence>
<evidence type="ECO:0000256" key="6">
    <source>
        <dbReference type="ARBA" id="ARBA00023251"/>
    </source>
</evidence>
<keyword evidence="9" id="KW-1185">Reference proteome</keyword>
<dbReference type="OrthoDB" id="9804819at2"/>
<keyword evidence="4" id="KW-0547">Nucleotide-binding</keyword>
<dbReference type="AlphaFoldDB" id="A0A0A0BN61"/>
<dbReference type="InterPro" id="IPR050763">
    <property type="entry name" value="ABC_transporter_ATP-binding"/>
</dbReference>
<reference evidence="8 9" key="2">
    <citation type="journal article" date="2015" name="Stand. Genomic Sci.">
        <title>Draft genome sequence of Cellulomonas carbonis T26(T) and comparative analysis of six Cellulomonas genomes.</title>
        <authorList>
            <person name="Zhuang W."/>
            <person name="Zhang S."/>
            <person name="Xia X."/>
            <person name="Wang G."/>
        </authorList>
    </citation>
    <scope>NUCLEOTIDE SEQUENCE [LARGE SCALE GENOMIC DNA]</scope>
    <source>
        <strain evidence="8 9">T26</strain>
    </source>
</reference>
<feature type="non-terminal residue" evidence="8">
    <location>
        <position position="140"/>
    </location>
</feature>
<evidence type="ECO:0000256" key="3">
    <source>
        <dbReference type="ARBA" id="ARBA00022448"/>
    </source>
</evidence>
<dbReference type="GO" id="GO:0046677">
    <property type="term" value="P:response to antibiotic"/>
    <property type="evidence" value="ECO:0007669"/>
    <property type="project" value="UniProtKB-KW"/>
</dbReference>
<dbReference type="GO" id="GO:0005886">
    <property type="term" value="C:plasma membrane"/>
    <property type="evidence" value="ECO:0007669"/>
    <property type="project" value="UniProtKB-SubCell"/>
</dbReference>